<name>A0ABX4G6S8_9GAMM</name>
<reference evidence="1 2" key="1">
    <citation type="submission" date="2017-07" db="EMBL/GenBank/DDBJ databases">
        <title>Shotgun whole genome sequences of three halophilic bacterial isolates.</title>
        <authorList>
            <person name="Pozzo T."/>
            <person name="Higdon S.M."/>
            <person name="Quillaguaman J."/>
        </authorList>
    </citation>
    <scope>NUCLEOTIDE SEQUENCE [LARGE SCALE GENOMIC DNA]</scope>
    <source>
        <strain evidence="1 2">LC1</strain>
    </source>
</reference>
<sequence>MLRPTKHSHPDQTVINAALVILVRLRKVRIDSYSDLLSYAKKSIKGGEFLFLPALNFLFLTGVVEYRKKTDSIEFIVDNDSI</sequence>
<proteinExistence type="predicted"/>
<dbReference type="InterPro" id="IPR046895">
    <property type="entry name" value="ABC-3C_MC8"/>
</dbReference>
<dbReference type="Proteomes" id="UP000216538">
    <property type="component" value="Unassembled WGS sequence"/>
</dbReference>
<comment type="caution">
    <text evidence="1">The sequence shown here is derived from an EMBL/GenBank/DDBJ whole genome shotgun (WGS) entry which is preliminary data.</text>
</comment>
<evidence type="ECO:0000313" key="1">
    <source>
        <dbReference type="EMBL" id="OZT73313.1"/>
    </source>
</evidence>
<accession>A0ABX4G6S8</accession>
<dbReference type="EMBL" id="NPEY01000011">
    <property type="protein sequence ID" value="OZT73313.1"/>
    <property type="molecule type" value="Genomic_DNA"/>
</dbReference>
<gene>
    <name evidence="1" type="ORF">CE457_14405</name>
</gene>
<dbReference type="RefSeq" id="WP_040480807.1">
    <property type="nucleotide sequence ID" value="NZ_JH393258.1"/>
</dbReference>
<organism evidence="1 2">
    <name type="scientific">Vreelandella boliviensis LC1</name>
    <dbReference type="NCBI Taxonomy" id="1072583"/>
    <lineage>
        <taxon>Bacteria</taxon>
        <taxon>Pseudomonadati</taxon>
        <taxon>Pseudomonadota</taxon>
        <taxon>Gammaproteobacteria</taxon>
        <taxon>Oceanospirillales</taxon>
        <taxon>Halomonadaceae</taxon>
        <taxon>Vreelandella</taxon>
    </lineage>
</organism>
<keyword evidence="2" id="KW-1185">Reference proteome</keyword>
<dbReference type="Pfam" id="PF20295">
    <property type="entry name" value="MC8"/>
    <property type="match status" value="1"/>
</dbReference>
<evidence type="ECO:0000313" key="2">
    <source>
        <dbReference type="Proteomes" id="UP000216538"/>
    </source>
</evidence>
<protein>
    <submittedName>
        <fullName evidence="1">Uncharacterized protein</fullName>
    </submittedName>
</protein>